<dbReference type="InterPro" id="IPR046461">
    <property type="entry name" value="TerL_ATPase"/>
</dbReference>
<protein>
    <submittedName>
        <fullName evidence="4">Uncharacterized protein</fullName>
    </submittedName>
</protein>
<name>A0A0F9PU09_9ZZZZ</name>
<feature type="domain" description="Terminase large subunit-like ATPase" evidence="2">
    <location>
        <begin position="32"/>
        <end position="160"/>
    </location>
</feature>
<evidence type="ECO:0000259" key="3">
    <source>
        <dbReference type="Pfam" id="PF17289"/>
    </source>
</evidence>
<keyword evidence="1" id="KW-1188">Viral release from host cell</keyword>
<sequence>MVTKEKTPELEVVLPQPHSQQLIFLESKAKRKIIRAGRRWGKTVGASILAVREFMNNKRILYAAPTSDQLERFWVEVSRALSQLTSVGLLYKNETLHIIERTGTENRIRAKTAWNADTLRGDYADVLILDEFQLMNEDTWEVVGAPMLLDNNGDAVFIYTPPSLHSAGVTKAKDPRHAAKMFKRAQEDQTGRWQSFHFTSQDNPHISKEALVDITHDMTRLAYQQEILAEDTEEVPGALWAREIIDRYRVVEYPPLVRVIVGVDPPGGATECGIAAAGRGRDGHFYVLEDRSLRTSPDGWADVAITTYDSVKADKMVGEVNFGGDMVENTIKHTTEALGKVVNYVNVRASRGKAVRAEPIAAAYEQGRVHHVGEFPLLEEELCSWVPGDSKSPNRLDACVWALTELIETQFGDVRKSRRASFAL</sequence>
<dbReference type="AlphaFoldDB" id="A0A0F9PU09"/>
<evidence type="ECO:0000313" key="4">
    <source>
        <dbReference type="EMBL" id="KKN33644.1"/>
    </source>
</evidence>
<evidence type="ECO:0000256" key="1">
    <source>
        <dbReference type="ARBA" id="ARBA00022612"/>
    </source>
</evidence>
<proteinExistence type="predicted"/>
<dbReference type="Pfam" id="PF17289">
    <property type="entry name" value="Terminase_6C"/>
    <property type="match status" value="1"/>
</dbReference>
<feature type="domain" description="Terminase large subunit gp17-like C-terminal" evidence="3">
    <location>
        <begin position="261"/>
        <end position="404"/>
    </location>
</feature>
<organism evidence="4">
    <name type="scientific">marine sediment metagenome</name>
    <dbReference type="NCBI Taxonomy" id="412755"/>
    <lineage>
        <taxon>unclassified sequences</taxon>
        <taxon>metagenomes</taxon>
        <taxon>ecological metagenomes</taxon>
    </lineage>
</organism>
<reference evidence="4" key="1">
    <citation type="journal article" date="2015" name="Nature">
        <title>Complex archaea that bridge the gap between prokaryotes and eukaryotes.</title>
        <authorList>
            <person name="Spang A."/>
            <person name="Saw J.H."/>
            <person name="Jorgensen S.L."/>
            <person name="Zaremba-Niedzwiedzka K."/>
            <person name="Martijn J."/>
            <person name="Lind A.E."/>
            <person name="van Eijk R."/>
            <person name="Schleper C."/>
            <person name="Guy L."/>
            <person name="Ettema T.J."/>
        </authorList>
    </citation>
    <scope>NUCLEOTIDE SEQUENCE</scope>
</reference>
<dbReference type="InterPro" id="IPR035421">
    <property type="entry name" value="Terminase_6C"/>
</dbReference>
<dbReference type="SUPFAM" id="SSF52540">
    <property type="entry name" value="P-loop containing nucleoside triphosphate hydrolases"/>
    <property type="match status" value="1"/>
</dbReference>
<dbReference type="EMBL" id="LAZR01002162">
    <property type="protein sequence ID" value="KKN33644.1"/>
    <property type="molecule type" value="Genomic_DNA"/>
</dbReference>
<dbReference type="InterPro" id="IPR027417">
    <property type="entry name" value="P-loop_NTPase"/>
</dbReference>
<dbReference type="Gene3D" id="3.40.50.300">
    <property type="entry name" value="P-loop containing nucleotide triphosphate hydrolases"/>
    <property type="match status" value="1"/>
</dbReference>
<accession>A0A0F9PU09</accession>
<comment type="caution">
    <text evidence="4">The sequence shown here is derived from an EMBL/GenBank/DDBJ whole genome shotgun (WGS) entry which is preliminary data.</text>
</comment>
<gene>
    <name evidence="4" type="ORF">LCGC14_0801830</name>
</gene>
<dbReference type="Pfam" id="PF03354">
    <property type="entry name" value="TerL_ATPase"/>
    <property type="match status" value="1"/>
</dbReference>
<evidence type="ECO:0000259" key="2">
    <source>
        <dbReference type="Pfam" id="PF03354"/>
    </source>
</evidence>